<keyword evidence="2" id="KW-0732">Signal</keyword>
<evidence type="ECO:0000256" key="1">
    <source>
        <dbReference type="SAM" id="MobiDB-lite"/>
    </source>
</evidence>
<dbReference type="Proteomes" id="UP000676565">
    <property type="component" value="Unassembled WGS sequence"/>
</dbReference>
<name>A0ABS5C2E7_9BACT</name>
<dbReference type="RefSeq" id="WP_210661260.1">
    <property type="nucleotide sequence ID" value="NZ_JAGKQQ010000001.1"/>
</dbReference>
<evidence type="ECO:0000256" key="2">
    <source>
        <dbReference type="SAM" id="SignalP"/>
    </source>
</evidence>
<evidence type="ECO:0008006" key="5">
    <source>
        <dbReference type="Google" id="ProtNLM"/>
    </source>
</evidence>
<comment type="caution">
    <text evidence="3">The sequence shown here is derived from an EMBL/GenBank/DDBJ whole genome shotgun (WGS) entry which is preliminary data.</text>
</comment>
<evidence type="ECO:0000313" key="4">
    <source>
        <dbReference type="Proteomes" id="UP000676565"/>
    </source>
</evidence>
<keyword evidence="4" id="KW-1185">Reference proteome</keyword>
<feature type="region of interest" description="Disordered" evidence="1">
    <location>
        <begin position="75"/>
        <end position="103"/>
    </location>
</feature>
<protein>
    <recommendedName>
        <fullName evidence="5">Phosphodiester glycosidase domain-containing protein</fullName>
    </recommendedName>
</protein>
<feature type="signal peptide" evidence="2">
    <location>
        <begin position="1"/>
        <end position="21"/>
    </location>
</feature>
<gene>
    <name evidence="3" type="ORF">J8F10_33485</name>
</gene>
<feature type="region of interest" description="Disordered" evidence="1">
    <location>
        <begin position="184"/>
        <end position="213"/>
    </location>
</feature>
<evidence type="ECO:0000313" key="3">
    <source>
        <dbReference type="EMBL" id="MBP3960166.1"/>
    </source>
</evidence>
<proteinExistence type="predicted"/>
<dbReference type="EMBL" id="JAGKQQ010000001">
    <property type="protein sequence ID" value="MBP3960166.1"/>
    <property type="molecule type" value="Genomic_DNA"/>
</dbReference>
<accession>A0ABS5C2E7</accession>
<feature type="chain" id="PRO_5046503584" description="Phosphodiester glycosidase domain-containing protein" evidence="2">
    <location>
        <begin position="22"/>
        <end position="474"/>
    </location>
</feature>
<sequence>MRKRIAAAGLGVLLGATSASAQPTRPGAYPPGVSPPGLAIPASPSMPVFPGSPAIPNAPAPPGLLPPLVPKPPATFTPGMSAPGSSMTPPGFPAQPKQPTATEPALPQQEQKLAMSAMDVSVKRVMGGWEVWAGQKVLRNTGDNENNARDVARVLRELRPTEWVTIGGAKPVIEYGLTNGRPAVAGAAQPDPKDNNAGPVAHAGGPNAPQTAGTAAKFVQPIDLRTTRVEAIRGVWCVRDDNNILLNFGTDKGGAEQATAVIQKYGFNRVGVVGTPTQPVMSYLFASLDQLKPAPGGQLMLSAQIEGLTRTGIPIPGVGFTGEMVKIDPNKIEVRKDGVDWVVASGPEVLGRFGPVEWTAREAARTVRDAKFTEFCRLGGSAGLTFFLTDGKPPTRAPFNAQGRNFDPAALKVQQVNDKWMVTDAGKQLLQVGSAQEGETIVRVLKAYGFDQTAHLSAAGAKGGITFLVKNSHR</sequence>
<organism evidence="3 4">
    <name type="scientific">Gemmata palustris</name>
    <dbReference type="NCBI Taxonomy" id="2822762"/>
    <lineage>
        <taxon>Bacteria</taxon>
        <taxon>Pseudomonadati</taxon>
        <taxon>Planctomycetota</taxon>
        <taxon>Planctomycetia</taxon>
        <taxon>Gemmatales</taxon>
        <taxon>Gemmataceae</taxon>
        <taxon>Gemmata</taxon>
    </lineage>
</organism>
<reference evidence="3 4" key="1">
    <citation type="submission" date="2021-04" db="EMBL/GenBank/DDBJ databases">
        <authorList>
            <person name="Ivanova A."/>
        </authorList>
    </citation>
    <scope>NUCLEOTIDE SEQUENCE [LARGE SCALE GENOMIC DNA]</scope>
    <source>
        <strain evidence="3 4">G18</strain>
    </source>
</reference>